<dbReference type="PROSITE" id="PS01081">
    <property type="entry name" value="HTH_TETR_1"/>
    <property type="match status" value="1"/>
</dbReference>
<feature type="DNA-binding region" description="H-T-H motif" evidence="3">
    <location>
        <begin position="25"/>
        <end position="44"/>
    </location>
</feature>
<dbReference type="PRINTS" id="PR00455">
    <property type="entry name" value="HTHTETR"/>
</dbReference>
<dbReference type="InterPro" id="IPR050624">
    <property type="entry name" value="HTH-type_Tx_Regulator"/>
</dbReference>
<sequence>MSDRKMEIMETAINLFSDKGYHFTSVQEITDACGISKGAFYKHFASKESMMLTLLQKHHDQLLQEADAYQVGHGLTPKERLIRKLKVELERSVEYRSFFNVLFTEFFPNEDGEVNAKMKQIQFALRSWHERSLLEAFGSRVKPYLGDLTTVMEGIIKEYLMLILWQRQQLSVQRLARFIVQQLDVMVQHDEEIRPVLPADFNHASNELEGKAAIQHELESMLVEVKMNAVDDGEAANAQKQQINTVEMLLKELPIDTPRDFLVEALMEYLCHFPSSREKSEKILALWKEWKGD</sequence>
<organism evidence="5 6">
    <name type="scientific">Salibacterium salarium</name>
    <dbReference type="NCBI Taxonomy" id="284579"/>
    <lineage>
        <taxon>Bacteria</taxon>
        <taxon>Bacillati</taxon>
        <taxon>Bacillota</taxon>
        <taxon>Bacilli</taxon>
        <taxon>Bacillales</taxon>
        <taxon>Bacillaceae</taxon>
    </lineage>
</organism>
<gene>
    <name evidence="5" type="ORF">D7Z54_16080</name>
</gene>
<reference evidence="5 6" key="1">
    <citation type="submission" date="2018-10" db="EMBL/GenBank/DDBJ databases">
        <title>Draft genome sequence of Bacillus salarius IM0101, isolated from a hypersaline soil in Inner Mongolia, China.</title>
        <authorList>
            <person name="Yamprayoonswat W."/>
            <person name="Boonvisut S."/>
            <person name="Jumpathong W."/>
            <person name="Sittihan S."/>
            <person name="Ruangsuj P."/>
            <person name="Wanthongcharoen S."/>
            <person name="Thongpramul N."/>
            <person name="Pimmason S."/>
            <person name="Yu B."/>
            <person name="Yasawong M."/>
        </authorList>
    </citation>
    <scope>NUCLEOTIDE SEQUENCE [LARGE SCALE GENOMIC DNA]</scope>
    <source>
        <strain evidence="5 6">IM0101</strain>
    </source>
</reference>
<dbReference type="EMBL" id="RBVX01000015">
    <property type="protein sequence ID" value="RSL32408.1"/>
    <property type="molecule type" value="Genomic_DNA"/>
</dbReference>
<name>A0A3R9Q2W1_9BACI</name>
<dbReference type="PROSITE" id="PS50977">
    <property type="entry name" value="HTH_TETR_2"/>
    <property type="match status" value="1"/>
</dbReference>
<dbReference type="Pfam" id="PF00440">
    <property type="entry name" value="TetR_N"/>
    <property type="match status" value="1"/>
</dbReference>
<keyword evidence="6" id="KW-1185">Reference proteome</keyword>
<dbReference type="OrthoDB" id="9812993at2"/>
<evidence type="ECO:0000256" key="3">
    <source>
        <dbReference type="PROSITE-ProRule" id="PRU00335"/>
    </source>
</evidence>
<dbReference type="Gene3D" id="1.10.357.10">
    <property type="entry name" value="Tetracycline Repressor, domain 2"/>
    <property type="match status" value="1"/>
</dbReference>
<evidence type="ECO:0000256" key="2">
    <source>
        <dbReference type="ARBA" id="ARBA00023125"/>
    </source>
</evidence>
<comment type="caution">
    <text evidence="5">The sequence shown here is derived from an EMBL/GenBank/DDBJ whole genome shotgun (WGS) entry which is preliminary data.</text>
</comment>
<dbReference type="SUPFAM" id="SSF46689">
    <property type="entry name" value="Homeodomain-like"/>
    <property type="match status" value="1"/>
</dbReference>
<dbReference type="PANTHER" id="PTHR43479">
    <property type="entry name" value="ACREF/ENVCD OPERON REPRESSOR-RELATED"/>
    <property type="match status" value="1"/>
</dbReference>
<evidence type="ECO:0000313" key="5">
    <source>
        <dbReference type="EMBL" id="RSL32408.1"/>
    </source>
</evidence>
<feature type="domain" description="HTH tetR-type" evidence="4">
    <location>
        <begin position="2"/>
        <end position="62"/>
    </location>
</feature>
<dbReference type="Proteomes" id="UP000275076">
    <property type="component" value="Unassembled WGS sequence"/>
</dbReference>
<dbReference type="InterPro" id="IPR009057">
    <property type="entry name" value="Homeodomain-like_sf"/>
</dbReference>
<accession>A0A3R9Q2W1</accession>
<evidence type="ECO:0000256" key="1">
    <source>
        <dbReference type="ARBA" id="ARBA00022491"/>
    </source>
</evidence>
<evidence type="ECO:0000313" key="6">
    <source>
        <dbReference type="Proteomes" id="UP000275076"/>
    </source>
</evidence>
<dbReference type="InterPro" id="IPR023772">
    <property type="entry name" value="DNA-bd_HTH_TetR-type_CS"/>
</dbReference>
<protein>
    <submittedName>
        <fullName evidence="5">TetR/AcrR family transcriptional regulator</fullName>
    </submittedName>
</protein>
<dbReference type="RefSeq" id="WP_125556880.1">
    <property type="nucleotide sequence ID" value="NZ_RBVX01000015.1"/>
</dbReference>
<keyword evidence="1" id="KW-0678">Repressor</keyword>
<keyword evidence="2 3" id="KW-0238">DNA-binding</keyword>
<evidence type="ECO:0000259" key="4">
    <source>
        <dbReference type="PROSITE" id="PS50977"/>
    </source>
</evidence>
<dbReference type="PANTHER" id="PTHR43479:SF22">
    <property type="entry name" value="TRANSCRIPTIONAL REGULATOR, TETR FAMILY"/>
    <property type="match status" value="1"/>
</dbReference>
<dbReference type="GO" id="GO:0003677">
    <property type="term" value="F:DNA binding"/>
    <property type="evidence" value="ECO:0007669"/>
    <property type="project" value="UniProtKB-UniRule"/>
</dbReference>
<dbReference type="InterPro" id="IPR001647">
    <property type="entry name" value="HTH_TetR"/>
</dbReference>
<proteinExistence type="predicted"/>
<dbReference type="AlphaFoldDB" id="A0A3R9Q2W1"/>